<dbReference type="InterPro" id="IPR008930">
    <property type="entry name" value="Terpenoid_cyclase/PrenylTrfase"/>
</dbReference>
<accession>A0A090Y6I9</accession>
<dbReference type="GeneID" id="77010114"/>
<dbReference type="PATRIC" id="fig|44252.3.peg.5944"/>
<name>A0A090Y6I9_PAEMA</name>
<organism evidence="1 2">
    <name type="scientific">Paenibacillus macerans</name>
    <name type="common">Bacillus macerans</name>
    <dbReference type="NCBI Taxonomy" id="44252"/>
    <lineage>
        <taxon>Bacteria</taxon>
        <taxon>Bacillati</taxon>
        <taxon>Bacillota</taxon>
        <taxon>Bacilli</taxon>
        <taxon>Bacillales</taxon>
        <taxon>Paenibacillaceae</taxon>
        <taxon>Paenibacillus</taxon>
    </lineage>
</organism>
<comment type="caution">
    <text evidence="1">The sequence shown here is derived from an EMBL/GenBank/DDBJ whole genome shotgun (WGS) entry which is preliminary data.</text>
</comment>
<keyword evidence="2" id="KW-1185">Reference proteome</keyword>
<dbReference type="STRING" id="44252.DJ90_5981"/>
<dbReference type="Proteomes" id="UP000029278">
    <property type="component" value="Unassembled WGS sequence"/>
</dbReference>
<keyword evidence="1" id="KW-0808">Transferase</keyword>
<dbReference type="OrthoDB" id="10012320at2"/>
<evidence type="ECO:0000313" key="2">
    <source>
        <dbReference type="Proteomes" id="UP000029278"/>
    </source>
</evidence>
<dbReference type="HOGENOM" id="CLU_868323_0_0_9"/>
<proteinExistence type="predicted"/>
<dbReference type="EMBL" id="JMQA01000051">
    <property type="protein sequence ID" value="KFM93816.1"/>
    <property type="molecule type" value="Genomic_DNA"/>
</dbReference>
<dbReference type="RefSeq" id="WP_036626947.1">
    <property type="nucleotide sequence ID" value="NZ_BGML01000027.1"/>
</dbReference>
<gene>
    <name evidence="1" type="ORF">DJ90_5981</name>
</gene>
<dbReference type="GO" id="GO:0016740">
    <property type="term" value="F:transferase activity"/>
    <property type="evidence" value="ECO:0007669"/>
    <property type="project" value="UniProtKB-KW"/>
</dbReference>
<protein>
    <submittedName>
        <fullName evidence="1">Prenyltransferase-like family protein</fullName>
    </submittedName>
</protein>
<evidence type="ECO:0000313" key="1">
    <source>
        <dbReference type="EMBL" id="KFM93816.1"/>
    </source>
</evidence>
<dbReference type="AlphaFoldDB" id="A0A090Y6I9"/>
<reference evidence="1 2" key="1">
    <citation type="submission" date="2014-04" db="EMBL/GenBank/DDBJ databases">
        <authorList>
            <person name="Bishop-Lilly K.A."/>
            <person name="Broomall S.M."/>
            <person name="Chain P.S."/>
            <person name="Chertkov O."/>
            <person name="Coyne S.R."/>
            <person name="Daligault H.E."/>
            <person name="Davenport K.W."/>
            <person name="Erkkila T."/>
            <person name="Frey K.G."/>
            <person name="Gibbons H.S."/>
            <person name="Gu W."/>
            <person name="Jaissle J."/>
            <person name="Johnson S.L."/>
            <person name="Koroleva G.I."/>
            <person name="Ladner J.T."/>
            <person name="Lo C.-C."/>
            <person name="Minogue T.D."/>
            <person name="Munk C."/>
            <person name="Palacios G.F."/>
            <person name="Redden C.L."/>
            <person name="Rosenzweig C.N."/>
            <person name="Scholz M.B."/>
            <person name="Teshima H."/>
            <person name="Xu Y."/>
        </authorList>
    </citation>
    <scope>NUCLEOTIDE SEQUENCE [LARGE SCALE GENOMIC DNA]</scope>
    <source>
        <strain evidence="1 2">8244</strain>
    </source>
</reference>
<dbReference type="SUPFAM" id="SSF48239">
    <property type="entry name" value="Terpenoid cyclases/Protein prenyltransferases"/>
    <property type="match status" value="1"/>
</dbReference>
<sequence>MKRNKIILITTCILVSFVLLLFHLSEQSVFSRPSNQQESNENQISSLQLYNLYYLTQTLYLLDDRNKQIISTKVEEISTANIVQRNNPGLLYDMWLYIQLSNEHNFEISENTKDMLLGLLEDLQSKEGFFRANLSEKINGNENSYLMSTKMALDIYYYFNIRNQKTDTALRWIKQNVDSIINSKNPDFISDGSFLYIIGYLENLYNFDILTDAKYLNYINRFKKNYSIYPDSIEKFDTAININDLLSADFELDNKVIEDYLHSIQLKNGAFSLYGSEKTPDALTTYICIKTIKKLGIKLTKEDELTEWLNSQISQILISM</sequence>